<proteinExistence type="predicted"/>
<comment type="caution">
    <text evidence="1">The sequence shown here is derived from an EMBL/GenBank/DDBJ whole genome shotgun (WGS) entry which is preliminary data.</text>
</comment>
<organism evidence="1">
    <name type="scientific">marine sediment metagenome</name>
    <dbReference type="NCBI Taxonomy" id="412755"/>
    <lineage>
        <taxon>unclassified sequences</taxon>
        <taxon>metagenomes</taxon>
        <taxon>ecological metagenomes</taxon>
    </lineage>
</organism>
<name>A0A0F9HW88_9ZZZZ</name>
<dbReference type="EMBL" id="LAZR01013938">
    <property type="protein sequence ID" value="KKM19661.1"/>
    <property type="molecule type" value="Genomic_DNA"/>
</dbReference>
<protein>
    <submittedName>
        <fullName evidence="1">Uncharacterized protein</fullName>
    </submittedName>
</protein>
<accession>A0A0F9HW88</accession>
<gene>
    <name evidence="1" type="ORF">LCGC14_1653410</name>
</gene>
<sequence>YHGVGSKSLVAEDGVSSIGIGDLSTVRYAEAVYDGTNYRLLNRSLAAAGVTPLPRGYFSGGILTYVSTSSFDIGPTACRNQANTLNGISSTTFRKFFSLPFALGTSAGAFPSTGATRALDKDFYLFMIMKDTGAIDFGVDDDPDAVNLLIDAVALGGAGWTGYLHIGWIRSDISTNTIIQKWSHTLEDPDYFRWEKMPVVSFSSWTTASTTRFAGAPPFTTAELNHAYKWIDGTDIVVYVIISPASVTALTPTSTRHSFIMYRDSTAGVPLVDNAYIRVELGASSNYRWNASIASVGAVDVFIATRGYFFRRGAK</sequence>
<evidence type="ECO:0000313" key="1">
    <source>
        <dbReference type="EMBL" id="KKM19661.1"/>
    </source>
</evidence>
<feature type="non-terminal residue" evidence="1">
    <location>
        <position position="1"/>
    </location>
</feature>
<dbReference type="AlphaFoldDB" id="A0A0F9HW88"/>
<reference evidence="1" key="1">
    <citation type="journal article" date="2015" name="Nature">
        <title>Complex archaea that bridge the gap between prokaryotes and eukaryotes.</title>
        <authorList>
            <person name="Spang A."/>
            <person name="Saw J.H."/>
            <person name="Jorgensen S.L."/>
            <person name="Zaremba-Niedzwiedzka K."/>
            <person name="Martijn J."/>
            <person name="Lind A.E."/>
            <person name="van Eijk R."/>
            <person name="Schleper C."/>
            <person name="Guy L."/>
            <person name="Ettema T.J."/>
        </authorList>
    </citation>
    <scope>NUCLEOTIDE SEQUENCE</scope>
</reference>